<dbReference type="AlphaFoldDB" id="A0A5E4PGH4"/>
<dbReference type="InterPro" id="IPR006195">
    <property type="entry name" value="aa-tRNA-synth_II"/>
</dbReference>
<sequence>MQALDEILKHAESEIKSAADLKSLDHFRVYYLGKKGQLTEYLKTLGQLPPAERPAAGQKINAAKEAVQALIDQRILQLQSTLIEKQLASESIDVTLPGRSEGMGSIHPVTRTFDTLRRIFSQMGFVFMEGPEIEEDYYNFTALNVPPLHPARAMQDTFYFSNGLVLRSQMSPVQIHAMKTMRPPLRMVAMGRVYRRDFDLTHTPMFHQMECLMVDERVTFADLKGLLNHFLKEFFETDAPIRFRPSYFPFTEPSAEVDIGCIRCSGKGCRICKNSGWLEVLGCGMVHPNVLNGVNIDSEKYRGFAFGVGIDRLTLLKYGMTDLRSLFENDLRLLKQF</sequence>
<evidence type="ECO:0000256" key="1">
    <source>
        <dbReference type="ARBA" id="ARBA00004496"/>
    </source>
</evidence>
<dbReference type="NCBIfam" id="TIGR00468">
    <property type="entry name" value="pheS"/>
    <property type="match status" value="1"/>
</dbReference>
<evidence type="ECO:0000313" key="15">
    <source>
        <dbReference type="EMBL" id="VVC76069.1"/>
    </source>
</evidence>
<organism evidence="15 16">
    <name type="scientific">Aquicella siphonis</name>
    <dbReference type="NCBI Taxonomy" id="254247"/>
    <lineage>
        <taxon>Bacteria</taxon>
        <taxon>Pseudomonadati</taxon>
        <taxon>Pseudomonadota</taxon>
        <taxon>Gammaproteobacteria</taxon>
        <taxon>Legionellales</taxon>
        <taxon>Coxiellaceae</taxon>
        <taxon>Aquicella</taxon>
    </lineage>
</organism>
<keyword evidence="7 13" id="KW-0547">Nucleotide-binding</keyword>
<comment type="subcellular location">
    <subcellularLocation>
        <location evidence="1 13">Cytoplasm</location>
    </subcellularLocation>
</comment>
<feature type="binding site" evidence="13">
    <location>
        <position position="252"/>
    </location>
    <ligand>
        <name>Mg(2+)</name>
        <dbReference type="ChEBI" id="CHEBI:18420"/>
        <note>shared with beta subunit</note>
    </ligand>
</feature>
<dbReference type="EMBL" id="LR699119">
    <property type="protein sequence ID" value="VVC76069.1"/>
    <property type="molecule type" value="Genomic_DNA"/>
</dbReference>
<proteinExistence type="inferred from homology"/>
<keyword evidence="5 13" id="KW-0436">Ligase</keyword>
<dbReference type="CDD" id="cd00496">
    <property type="entry name" value="PheRS_alpha_core"/>
    <property type="match status" value="1"/>
</dbReference>
<dbReference type="SUPFAM" id="SSF55681">
    <property type="entry name" value="Class II aaRS and biotin synthetases"/>
    <property type="match status" value="1"/>
</dbReference>
<evidence type="ECO:0000256" key="11">
    <source>
        <dbReference type="ARBA" id="ARBA00023146"/>
    </source>
</evidence>
<evidence type="ECO:0000256" key="10">
    <source>
        <dbReference type="ARBA" id="ARBA00022917"/>
    </source>
</evidence>
<protein>
    <recommendedName>
        <fullName evidence="13">Phenylalanine--tRNA ligase alpha subunit</fullName>
        <ecNumber evidence="13">6.1.1.20</ecNumber>
    </recommendedName>
    <alternativeName>
        <fullName evidence="13">Phenylalanyl-tRNA synthetase alpha subunit</fullName>
        <shortName evidence="13">PheRS</shortName>
    </alternativeName>
</protein>
<dbReference type="GO" id="GO:0004826">
    <property type="term" value="F:phenylalanine-tRNA ligase activity"/>
    <property type="evidence" value="ECO:0007669"/>
    <property type="project" value="UniProtKB-UniRule"/>
</dbReference>
<dbReference type="RefSeq" id="WP_148339320.1">
    <property type="nucleotide sequence ID" value="NZ_LR699119.1"/>
</dbReference>
<dbReference type="InterPro" id="IPR045864">
    <property type="entry name" value="aa-tRNA-synth_II/BPL/LPL"/>
</dbReference>
<dbReference type="GO" id="GO:0000049">
    <property type="term" value="F:tRNA binding"/>
    <property type="evidence" value="ECO:0007669"/>
    <property type="project" value="InterPro"/>
</dbReference>
<dbReference type="GO" id="GO:0006432">
    <property type="term" value="P:phenylalanyl-tRNA aminoacylation"/>
    <property type="evidence" value="ECO:0007669"/>
    <property type="project" value="UniProtKB-UniRule"/>
</dbReference>
<dbReference type="InterPro" id="IPR010978">
    <property type="entry name" value="tRNA-bd_arm"/>
</dbReference>
<name>A0A5E4PGH4_9COXI</name>
<dbReference type="OrthoDB" id="9800719at2"/>
<feature type="domain" description="Aminoacyl-transfer RNA synthetases class-II family profile" evidence="14">
    <location>
        <begin position="116"/>
        <end position="336"/>
    </location>
</feature>
<evidence type="ECO:0000256" key="3">
    <source>
        <dbReference type="ARBA" id="ARBA00011209"/>
    </source>
</evidence>
<dbReference type="HAMAP" id="MF_00281">
    <property type="entry name" value="Phe_tRNA_synth_alpha1"/>
    <property type="match status" value="1"/>
</dbReference>
<evidence type="ECO:0000256" key="4">
    <source>
        <dbReference type="ARBA" id="ARBA00022490"/>
    </source>
</evidence>
<evidence type="ECO:0000256" key="7">
    <source>
        <dbReference type="ARBA" id="ARBA00022741"/>
    </source>
</evidence>
<keyword evidence="9 13" id="KW-0460">Magnesium</keyword>
<dbReference type="KEGG" id="asip:AQUSIP_13720"/>
<accession>A0A5E4PGH4</accession>
<dbReference type="Pfam" id="PF01409">
    <property type="entry name" value="tRNA-synt_2d"/>
    <property type="match status" value="1"/>
</dbReference>
<reference evidence="15 16" key="1">
    <citation type="submission" date="2019-08" db="EMBL/GenBank/DDBJ databases">
        <authorList>
            <person name="Guy L."/>
        </authorList>
    </citation>
    <scope>NUCLEOTIDE SEQUENCE [LARGE SCALE GENOMIC DNA]</scope>
    <source>
        <strain evidence="15 16">SGT-108</strain>
    </source>
</reference>
<evidence type="ECO:0000256" key="9">
    <source>
        <dbReference type="ARBA" id="ARBA00022842"/>
    </source>
</evidence>
<comment type="similarity">
    <text evidence="2 13">Belongs to the class-II aminoacyl-tRNA synthetase family. Phe-tRNA synthetase alpha subunit type 1 subfamily.</text>
</comment>
<dbReference type="GO" id="GO:0000287">
    <property type="term" value="F:magnesium ion binding"/>
    <property type="evidence" value="ECO:0007669"/>
    <property type="project" value="UniProtKB-UniRule"/>
</dbReference>
<dbReference type="InterPro" id="IPR022911">
    <property type="entry name" value="Phe_tRNA_ligase_alpha1_bac"/>
</dbReference>
<keyword evidence="11 13" id="KW-0030">Aminoacyl-tRNA synthetase</keyword>
<keyword evidence="4 13" id="KW-0963">Cytoplasm</keyword>
<evidence type="ECO:0000256" key="5">
    <source>
        <dbReference type="ARBA" id="ARBA00022598"/>
    </source>
</evidence>
<comment type="catalytic activity">
    <reaction evidence="12 13">
        <text>tRNA(Phe) + L-phenylalanine + ATP = L-phenylalanyl-tRNA(Phe) + AMP + diphosphate + H(+)</text>
        <dbReference type="Rhea" id="RHEA:19413"/>
        <dbReference type="Rhea" id="RHEA-COMP:9668"/>
        <dbReference type="Rhea" id="RHEA-COMP:9699"/>
        <dbReference type="ChEBI" id="CHEBI:15378"/>
        <dbReference type="ChEBI" id="CHEBI:30616"/>
        <dbReference type="ChEBI" id="CHEBI:33019"/>
        <dbReference type="ChEBI" id="CHEBI:58095"/>
        <dbReference type="ChEBI" id="CHEBI:78442"/>
        <dbReference type="ChEBI" id="CHEBI:78531"/>
        <dbReference type="ChEBI" id="CHEBI:456215"/>
        <dbReference type="EC" id="6.1.1.20"/>
    </reaction>
</comment>
<evidence type="ECO:0000313" key="16">
    <source>
        <dbReference type="Proteomes" id="UP000324194"/>
    </source>
</evidence>
<dbReference type="InterPro" id="IPR004529">
    <property type="entry name" value="Phe-tRNA-synth_IIc_asu"/>
</dbReference>
<evidence type="ECO:0000259" key="14">
    <source>
        <dbReference type="PROSITE" id="PS50862"/>
    </source>
</evidence>
<dbReference type="SUPFAM" id="SSF46589">
    <property type="entry name" value="tRNA-binding arm"/>
    <property type="match status" value="1"/>
</dbReference>
<comment type="subunit">
    <text evidence="3 13">Tetramer of two alpha and two beta subunits.</text>
</comment>
<keyword evidence="8 13" id="KW-0067">ATP-binding</keyword>
<dbReference type="InterPro" id="IPR002319">
    <property type="entry name" value="Phenylalanyl-tRNA_Synthase"/>
</dbReference>
<evidence type="ECO:0000256" key="6">
    <source>
        <dbReference type="ARBA" id="ARBA00022723"/>
    </source>
</evidence>
<dbReference type="PANTHER" id="PTHR11538">
    <property type="entry name" value="PHENYLALANYL-TRNA SYNTHETASE"/>
    <property type="match status" value="1"/>
</dbReference>
<dbReference type="Pfam" id="PF02912">
    <property type="entry name" value="Phe_tRNA-synt_N"/>
    <property type="match status" value="1"/>
</dbReference>
<evidence type="ECO:0000256" key="12">
    <source>
        <dbReference type="ARBA" id="ARBA00049255"/>
    </source>
</evidence>
<evidence type="ECO:0000256" key="2">
    <source>
        <dbReference type="ARBA" id="ARBA00010207"/>
    </source>
</evidence>
<dbReference type="Gene3D" id="3.30.930.10">
    <property type="entry name" value="Bira Bifunctional Protein, Domain 2"/>
    <property type="match status" value="1"/>
</dbReference>
<dbReference type="Proteomes" id="UP000324194">
    <property type="component" value="Chromosome 1"/>
</dbReference>
<keyword evidence="16" id="KW-1185">Reference proteome</keyword>
<dbReference type="GO" id="GO:0005737">
    <property type="term" value="C:cytoplasm"/>
    <property type="evidence" value="ECO:0007669"/>
    <property type="project" value="UniProtKB-SubCell"/>
</dbReference>
<evidence type="ECO:0000256" key="13">
    <source>
        <dbReference type="HAMAP-Rule" id="MF_00281"/>
    </source>
</evidence>
<evidence type="ECO:0000256" key="8">
    <source>
        <dbReference type="ARBA" id="ARBA00022840"/>
    </source>
</evidence>
<dbReference type="PROSITE" id="PS50862">
    <property type="entry name" value="AA_TRNA_LIGASE_II"/>
    <property type="match status" value="1"/>
</dbReference>
<dbReference type="GO" id="GO:0005524">
    <property type="term" value="F:ATP binding"/>
    <property type="evidence" value="ECO:0007669"/>
    <property type="project" value="UniProtKB-UniRule"/>
</dbReference>
<dbReference type="EC" id="6.1.1.20" evidence="13"/>
<keyword evidence="10 13" id="KW-0648">Protein biosynthesis</keyword>
<keyword evidence="6 13" id="KW-0479">Metal-binding</keyword>
<dbReference type="PANTHER" id="PTHR11538:SF41">
    <property type="entry name" value="PHENYLALANINE--TRNA LIGASE, MITOCHONDRIAL"/>
    <property type="match status" value="1"/>
</dbReference>
<dbReference type="InterPro" id="IPR004188">
    <property type="entry name" value="Phe-tRNA_ligase_II_N"/>
</dbReference>
<gene>
    <name evidence="13 15" type="primary">pheS</name>
    <name evidence="15" type="ORF">AQUSIP_13720</name>
</gene>
<comment type="cofactor">
    <cofactor evidence="13">
        <name>Mg(2+)</name>
        <dbReference type="ChEBI" id="CHEBI:18420"/>
    </cofactor>
    <text evidence="13">Binds 2 magnesium ions per tetramer.</text>
</comment>
<dbReference type="FunFam" id="3.30.930.10:FF:000003">
    <property type="entry name" value="Phenylalanine--tRNA ligase alpha subunit"/>
    <property type="match status" value="1"/>
</dbReference>